<accession>A0A8J4UCY7</accession>
<dbReference type="GO" id="GO:0005737">
    <property type="term" value="C:cytoplasm"/>
    <property type="evidence" value="ECO:0007669"/>
    <property type="project" value="UniProtKB-SubCell"/>
</dbReference>
<evidence type="ECO:0000259" key="12">
    <source>
        <dbReference type="PROSITE" id="PS50017"/>
    </source>
</evidence>
<evidence type="ECO:0000256" key="11">
    <source>
        <dbReference type="ARBA" id="ARBA00075696"/>
    </source>
</evidence>
<sequence length="190" mass="21655">MDRFKVMLLDISERLGQENLGKLKFLCKGIIGKKKSEEITSGIQLFECLIERAEIAPNKTELLRELLTKIGQQALVERIDIYEGQAIPADLPDEAELAKINCAIEVIVKELGRNWLRYGRKLGVTEAKLEGIQEKHPRKLEEQVRELFKEWKKMRKAEANVADLIGALRDCSLNYTADVVQKELHNANVS</sequence>
<dbReference type="PROSITE" id="PS50017">
    <property type="entry name" value="DEATH_DOMAIN"/>
    <property type="match status" value="1"/>
</dbReference>
<keyword evidence="2" id="KW-0963">Cytoplasm</keyword>
<proteinExistence type="predicted"/>
<dbReference type="FunFam" id="1.10.533.10:FF:000062">
    <property type="entry name" value="Fas-associated via death domain"/>
    <property type="match status" value="1"/>
</dbReference>
<dbReference type="InterPro" id="IPR000488">
    <property type="entry name" value="Death_dom"/>
</dbReference>
<organism evidence="14 15">
    <name type="scientific">Clarias magur</name>
    <name type="common">Asian catfish</name>
    <name type="synonym">Macropteronotus magur</name>
    <dbReference type="NCBI Taxonomy" id="1594786"/>
    <lineage>
        <taxon>Eukaryota</taxon>
        <taxon>Metazoa</taxon>
        <taxon>Chordata</taxon>
        <taxon>Craniata</taxon>
        <taxon>Vertebrata</taxon>
        <taxon>Euteleostomi</taxon>
        <taxon>Actinopterygii</taxon>
        <taxon>Neopterygii</taxon>
        <taxon>Teleostei</taxon>
        <taxon>Ostariophysi</taxon>
        <taxon>Siluriformes</taxon>
        <taxon>Clariidae</taxon>
        <taxon>Clarias</taxon>
    </lineage>
</organism>
<evidence type="ECO:0000313" key="15">
    <source>
        <dbReference type="Proteomes" id="UP000727407"/>
    </source>
</evidence>
<dbReference type="SUPFAM" id="SSF47986">
    <property type="entry name" value="DEATH domain"/>
    <property type="match status" value="1"/>
</dbReference>
<evidence type="ECO:0000256" key="4">
    <source>
        <dbReference type="ARBA" id="ARBA00022588"/>
    </source>
</evidence>
<dbReference type="InterPro" id="IPR011029">
    <property type="entry name" value="DEATH-like_dom_sf"/>
</dbReference>
<dbReference type="FunFam" id="1.10.533.10:FF:000059">
    <property type="entry name" value="Fas-associated via death domain"/>
    <property type="match status" value="1"/>
</dbReference>
<gene>
    <name evidence="14" type="primary">fadd</name>
    <name evidence="14" type="ORF">DAT39_005123</name>
</gene>
<dbReference type="OrthoDB" id="100767at2759"/>
<protein>
    <recommendedName>
        <fullName evidence="9">FAS-associated death domain protein</fullName>
    </recommendedName>
    <alternativeName>
        <fullName evidence="11">FAS-associating death domain-containing protein</fullName>
    </alternativeName>
    <alternativeName>
        <fullName evidence="10">Fas-associated death domain protein</fullName>
    </alternativeName>
</protein>
<dbReference type="InterPro" id="IPR001875">
    <property type="entry name" value="DED_dom"/>
</dbReference>
<evidence type="ECO:0000256" key="7">
    <source>
        <dbReference type="ARBA" id="ARBA00059068"/>
    </source>
</evidence>
<keyword evidence="15" id="KW-1185">Reference proteome</keyword>
<dbReference type="GO" id="GO:0097191">
    <property type="term" value="P:extrinsic apoptotic signaling pathway"/>
    <property type="evidence" value="ECO:0007669"/>
    <property type="project" value="UniProtKB-ARBA"/>
</dbReference>
<evidence type="ECO:0000313" key="14">
    <source>
        <dbReference type="EMBL" id="KAF5905063.1"/>
    </source>
</evidence>
<dbReference type="Pfam" id="PF00531">
    <property type="entry name" value="Death"/>
    <property type="match status" value="1"/>
</dbReference>
<dbReference type="Proteomes" id="UP000727407">
    <property type="component" value="Unassembled WGS sequence"/>
</dbReference>
<evidence type="ECO:0000256" key="9">
    <source>
        <dbReference type="ARBA" id="ARBA00069996"/>
    </source>
</evidence>
<comment type="caution">
    <text evidence="14">The sequence shown here is derived from an EMBL/GenBank/DDBJ whole genome shotgun (WGS) entry which is preliminary data.</text>
</comment>
<dbReference type="GO" id="GO:0030674">
    <property type="term" value="F:protein-macromolecule adaptor activity"/>
    <property type="evidence" value="ECO:0007669"/>
    <property type="project" value="UniProtKB-ARBA"/>
</dbReference>
<dbReference type="GO" id="GO:0001819">
    <property type="term" value="P:positive regulation of cytokine production"/>
    <property type="evidence" value="ECO:0007669"/>
    <property type="project" value="UniProtKB-ARBA"/>
</dbReference>
<evidence type="ECO:0000259" key="13">
    <source>
        <dbReference type="PROSITE" id="PS50168"/>
    </source>
</evidence>
<comment type="function">
    <text evidence="7">Apoptotic adapter molecule that recruits caspases CASP8 or CASP10 to the activated FAS/CD95 or TNFRSF1A/TNFR-1 receptors. The resulting aggregate called the death-inducing signaling complex (DISC) performs CASP8 proteolytic activation. Active CASP8 initiates the subsequent cascade of caspases mediating apoptosis. Involved in interferon-mediated antiviral immune response, playing a role in the positive regulation of interferon signaling.</text>
</comment>
<dbReference type="CDD" id="cd08336">
    <property type="entry name" value="DED_FADD"/>
    <property type="match status" value="1"/>
</dbReference>
<keyword evidence="4" id="KW-0399">Innate immunity</keyword>
<dbReference type="GO" id="GO:0050778">
    <property type="term" value="P:positive regulation of immune response"/>
    <property type="evidence" value="ECO:0007669"/>
    <property type="project" value="UniProtKB-ARBA"/>
</dbReference>
<dbReference type="Gene3D" id="1.10.533.10">
    <property type="entry name" value="Death Domain, Fas"/>
    <property type="match status" value="2"/>
</dbReference>
<dbReference type="SMART" id="SM00005">
    <property type="entry name" value="DEATH"/>
    <property type="match status" value="1"/>
</dbReference>
<evidence type="ECO:0000256" key="2">
    <source>
        <dbReference type="ARBA" id="ARBA00022490"/>
    </source>
</evidence>
<dbReference type="PANTHER" id="PTHR48169">
    <property type="entry name" value="DED DOMAIN-CONTAINING PROTEIN"/>
    <property type="match status" value="1"/>
</dbReference>
<dbReference type="CDD" id="cd08306">
    <property type="entry name" value="Death_FADD"/>
    <property type="match status" value="1"/>
</dbReference>
<dbReference type="EMBL" id="QNUK01000048">
    <property type="protein sequence ID" value="KAF5905063.1"/>
    <property type="molecule type" value="Genomic_DNA"/>
</dbReference>
<dbReference type="SMART" id="SM00031">
    <property type="entry name" value="DED"/>
    <property type="match status" value="1"/>
</dbReference>
<reference evidence="14" key="1">
    <citation type="submission" date="2020-07" db="EMBL/GenBank/DDBJ databases">
        <title>Clarias magur genome sequencing, assembly and annotation.</title>
        <authorList>
            <person name="Kushwaha B."/>
            <person name="Kumar R."/>
            <person name="Das P."/>
            <person name="Joshi C.G."/>
            <person name="Kumar D."/>
            <person name="Nagpure N.S."/>
            <person name="Pandey M."/>
            <person name="Agarwal S."/>
            <person name="Srivastava S."/>
            <person name="Singh M."/>
            <person name="Sahoo L."/>
            <person name="Jayasankar P."/>
            <person name="Meher P.K."/>
            <person name="Koringa P.G."/>
            <person name="Iquebal M.A."/>
            <person name="Das S.P."/>
            <person name="Bit A."/>
            <person name="Patnaik S."/>
            <person name="Patel N."/>
            <person name="Shah T.M."/>
            <person name="Hinsu A."/>
            <person name="Jena J.K."/>
        </authorList>
    </citation>
    <scope>NUCLEOTIDE SEQUENCE</scope>
    <source>
        <strain evidence="14">CIFAMagur01</strain>
        <tissue evidence="14">Testis</tissue>
    </source>
</reference>
<dbReference type="GO" id="GO:0045087">
    <property type="term" value="P:innate immune response"/>
    <property type="evidence" value="ECO:0007669"/>
    <property type="project" value="UniProtKB-KW"/>
</dbReference>
<comment type="subcellular location">
    <subcellularLocation>
        <location evidence="1">Cytoplasm</location>
    </subcellularLocation>
</comment>
<dbReference type="PANTHER" id="PTHR48169:SF7">
    <property type="entry name" value="CASPASE 10"/>
    <property type="match status" value="1"/>
</dbReference>
<evidence type="ECO:0000256" key="8">
    <source>
        <dbReference type="ARBA" id="ARBA00066149"/>
    </source>
</evidence>
<evidence type="ECO:0000256" key="3">
    <source>
        <dbReference type="ARBA" id="ARBA00022553"/>
    </source>
</evidence>
<evidence type="ECO:0000256" key="1">
    <source>
        <dbReference type="ARBA" id="ARBA00004496"/>
    </source>
</evidence>
<keyword evidence="6" id="KW-0391">Immunity</keyword>
<feature type="domain" description="DED" evidence="13">
    <location>
        <begin position="3"/>
        <end position="81"/>
    </location>
</feature>
<keyword evidence="5" id="KW-0053">Apoptosis</keyword>
<dbReference type="GO" id="GO:2001238">
    <property type="term" value="P:positive regulation of extrinsic apoptotic signaling pathway"/>
    <property type="evidence" value="ECO:0007669"/>
    <property type="project" value="UniProtKB-ARBA"/>
</dbReference>
<comment type="subunit">
    <text evidence="8">Can self-associate. Component of the AIM2 PANoptosome complex, a multiprotein complex that drives inflammatory cell death (PANoptosis). Component of the death-induced signaling complex (DISC) composed of cell surface receptor FAS/CD95 or TNFRSF1A, adapter protein FADD and the CASP8 protease; recruitment of CASP8 to the complex is required for processing of CASP8 into the p18 and p10 subunits. Interacts (via death domain) with FAS (via death domain). Interacts directly (via DED domain) with NOL3 (via CARD domain); inhibits death-inducing signaling complex (DISC) assembly by inhibiting the increase in FAS-FADD binding induced by FAS activation. Interacts with CFLAR, PEA15 and MBD4. When phosphorylated, part of a complex containing HIPK3 and FAS. May interact with MAVS/IPS1. Interacts with MOCV v-CFLAR protein and PIDD1. Interacts with RIPK1 and TRADD. Interacts with stimulated TNFRSF10B. Interacts with DDX24.</text>
</comment>
<name>A0A8J4UCY7_CLAMG</name>
<keyword evidence="3" id="KW-0597">Phosphoprotein</keyword>
<dbReference type="Pfam" id="PF01335">
    <property type="entry name" value="DED"/>
    <property type="match status" value="1"/>
</dbReference>
<dbReference type="AlphaFoldDB" id="A0A8J4UCY7"/>
<dbReference type="PROSITE" id="PS50168">
    <property type="entry name" value="DED"/>
    <property type="match status" value="1"/>
</dbReference>
<feature type="domain" description="Death" evidence="12">
    <location>
        <begin position="106"/>
        <end position="184"/>
    </location>
</feature>
<evidence type="ECO:0000256" key="5">
    <source>
        <dbReference type="ARBA" id="ARBA00022703"/>
    </source>
</evidence>
<evidence type="ECO:0000256" key="6">
    <source>
        <dbReference type="ARBA" id="ARBA00022859"/>
    </source>
</evidence>
<evidence type="ECO:0000256" key="10">
    <source>
        <dbReference type="ARBA" id="ARBA00071128"/>
    </source>
</evidence>